<dbReference type="SUPFAM" id="SSF46894">
    <property type="entry name" value="C-terminal effector domain of the bipartite response regulators"/>
    <property type="match status" value="1"/>
</dbReference>
<reference evidence="7 8" key="1">
    <citation type="submission" date="2019-12" db="EMBL/GenBank/DDBJ databases">
        <title>Microbes associate with the intestines of laboratory mice.</title>
        <authorList>
            <person name="Navarre W."/>
            <person name="Wong E."/>
        </authorList>
    </citation>
    <scope>NUCLEOTIDE SEQUENCE [LARGE SCALE GENOMIC DNA]</scope>
    <source>
        <strain evidence="7 8">NM66_B29</strain>
    </source>
</reference>
<organism evidence="7 8">
    <name type="scientific">Adlercreutzia mucosicola</name>
    <dbReference type="NCBI Taxonomy" id="580026"/>
    <lineage>
        <taxon>Bacteria</taxon>
        <taxon>Bacillati</taxon>
        <taxon>Actinomycetota</taxon>
        <taxon>Coriobacteriia</taxon>
        <taxon>Eggerthellales</taxon>
        <taxon>Eggerthellaceae</taxon>
        <taxon>Adlercreutzia</taxon>
    </lineage>
</organism>
<feature type="transmembrane region" description="Helical" evidence="5">
    <location>
        <begin position="94"/>
        <end position="116"/>
    </location>
</feature>
<keyword evidence="2" id="KW-0238">DNA-binding</keyword>
<name>A0A6N8JMI6_9ACTN</name>
<dbReference type="CDD" id="cd06170">
    <property type="entry name" value="LuxR_C_like"/>
    <property type="match status" value="1"/>
</dbReference>
<feature type="transmembrane region" description="Helical" evidence="5">
    <location>
        <begin position="363"/>
        <end position="384"/>
    </location>
</feature>
<dbReference type="PANTHER" id="PTHR44688">
    <property type="entry name" value="DNA-BINDING TRANSCRIPTIONAL ACTIVATOR DEVR_DOSR"/>
    <property type="match status" value="1"/>
</dbReference>
<evidence type="ECO:0000256" key="3">
    <source>
        <dbReference type="ARBA" id="ARBA00023163"/>
    </source>
</evidence>
<evidence type="ECO:0000313" key="8">
    <source>
        <dbReference type="Proteomes" id="UP000463388"/>
    </source>
</evidence>
<sequence length="517" mass="54755">MIGVEYSIEKRGEGRCMQQKTVVHVIMMSAGYACFLALNSFSLWGFSLLPETILGREAAEWWSQSLSCANALSFLVLAIMAARLNSCRARFGQITTVLACSLFVVALVCGGCFLLSAVPAILVIGGAAMGAATTCGFFCWVHALAAEGVESAQIKIILGSVLSAVPFLAFLTLDSSIIAAAFFLLLLLNMAILIGLRKASAGEPPAGRGGLSSDTNEVVSSRSGLDSTSSAVAMLKNGLSAFWRPLLCAALVGCMAPAVSLLGSAALGEMPFAWRALMVHSENVLAAALLGVVWIALRHKVNMVKTFTVLFPLLITLFLLFFVWPPVRAIIPYAGGVVFVVCSMTMFVESIAKAEETHSNLGVVYGLFAGVLYLSHYLGSLALAHIDGDALSGETAMMAVSAVLLYGCSLVMFFVARKPSAAPESASPVSENTQCEASPFSADPSERKTRALAAQVGLSERQTEVLALLARGYTLPAIASALYLSENTVRTHTKKIYAALDVHSKQELIERVSKEDG</sequence>
<evidence type="ECO:0000313" key="7">
    <source>
        <dbReference type="EMBL" id="MVX61163.1"/>
    </source>
</evidence>
<dbReference type="InterPro" id="IPR036388">
    <property type="entry name" value="WH-like_DNA-bd_sf"/>
</dbReference>
<feature type="transmembrane region" description="Helical" evidence="5">
    <location>
        <begin position="152"/>
        <end position="171"/>
    </location>
</feature>
<dbReference type="Pfam" id="PF00196">
    <property type="entry name" value="GerE"/>
    <property type="match status" value="1"/>
</dbReference>
<keyword evidence="1" id="KW-0805">Transcription regulation</keyword>
<dbReference type="AlphaFoldDB" id="A0A6N8JMI6"/>
<feature type="transmembrane region" description="Helical" evidence="5">
    <location>
        <begin position="61"/>
        <end position="82"/>
    </location>
</feature>
<dbReference type="InterPro" id="IPR016032">
    <property type="entry name" value="Sig_transdc_resp-reg_C-effctor"/>
</dbReference>
<dbReference type="PROSITE" id="PS50043">
    <property type="entry name" value="HTH_LUXR_2"/>
    <property type="match status" value="1"/>
</dbReference>
<feature type="transmembrane region" description="Helical" evidence="5">
    <location>
        <begin position="177"/>
        <end position="196"/>
    </location>
</feature>
<proteinExistence type="predicted"/>
<feature type="region of interest" description="Disordered" evidence="4">
    <location>
        <begin position="423"/>
        <end position="445"/>
    </location>
</feature>
<evidence type="ECO:0000256" key="5">
    <source>
        <dbReference type="SAM" id="Phobius"/>
    </source>
</evidence>
<keyword evidence="5" id="KW-0472">Membrane</keyword>
<feature type="transmembrane region" description="Helical" evidence="5">
    <location>
        <begin position="396"/>
        <end position="416"/>
    </location>
</feature>
<dbReference type="EMBL" id="WSRR01000014">
    <property type="protein sequence ID" value="MVX61163.1"/>
    <property type="molecule type" value="Genomic_DNA"/>
</dbReference>
<keyword evidence="8" id="KW-1185">Reference proteome</keyword>
<dbReference type="SMART" id="SM00421">
    <property type="entry name" value="HTH_LUXR"/>
    <property type="match status" value="1"/>
</dbReference>
<dbReference type="PANTHER" id="PTHR44688:SF16">
    <property type="entry name" value="DNA-BINDING TRANSCRIPTIONAL ACTIVATOR DEVR_DOSR"/>
    <property type="match status" value="1"/>
</dbReference>
<accession>A0A6N8JMI6</accession>
<feature type="transmembrane region" description="Helical" evidence="5">
    <location>
        <begin position="122"/>
        <end position="145"/>
    </location>
</feature>
<feature type="transmembrane region" description="Helical" evidence="5">
    <location>
        <begin position="330"/>
        <end position="351"/>
    </location>
</feature>
<dbReference type="Gene3D" id="1.10.10.10">
    <property type="entry name" value="Winged helix-like DNA-binding domain superfamily/Winged helix DNA-binding domain"/>
    <property type="match status" value="1"/>
</dbReference>
<keyword evidence="5" id="KW-1133">Transmembrane helix</keyword>
<feature type="domain" description="HTH luxR-type" evidence="6">
    <location>
        <begin position="451"/>
        <end position="516"/>
    </location>
</feature>
<dbReference type="Proteomes" id="UP000463388">
    <property type="component" value="Unassembled WGS sequence"/>
</dbReference>
<protein>
    <submittedName>
        <fullName evidence="7">LuxR family transcriptional regulator</fullName>
    </submittedName>
</protein>
<feature type="transmembrane region" description="Helical" evidence="5">
    <location>
        <begin position="272"/>
        <end position="297"/>
    </location>
</feature>
<feature type="transmembrane region" description="Helical" evidence="5">
    <location>
        <begin position="246"/>
        <end position="266"/>
    </location>
</feature>
<keyword evidence="3" id="KW-0804">Transcription</keyword>
<evidence type="ECO:0000259" key="6">
    <source>
        <dbReference type="PROSITE" id="PS50043"/>
    </source>
</evidence>
<evidence type="ECO:0000256" key="2">
    <source>
        <dbReference type="ARBA" id="ARBA00023125"/>
    </source>
</evidence>
<evidence type="ECO:0000256" key="1">
    <source>
        <dbReference type="ARBA" id="ARBA00023015"/>
    </source>
</evidence>
<dbReference type="PRINTS" id="PR00038">
    <property type="entry name" value="HTHLUXR"/>
</dbReference>
<feature type="transmembrane region" description="Helical" evidence="5">
    <location>
        <begin position="21"/>
        <end position="41"/>
    </location>
</feature>
<comment type="caution">
    <text evidence="7">The sequence shown here is derived from an EMBL/GenBank/DDBJ whole genome shotgun (WGS) entry which is preliminary data.</text>
</comment>
<dbReference type="GO" id="GO:0003677">
    <property type="term" value="F:DNA binding"/>
    <property type="evidence" value="ECO:0007669"/>
    <property type="project" value="UniProtKB-KW"/>
</dbReference>
<evidence type="ECO:0000256" key="4">
    <source>
        <dbReference type="SAM" id="MobiDB-lite"/>
    </source>
</evidence>
<dbReference type="InterPro" id="IPR000792">
    <property type="entry name" value="Tscrpt_reg_LuxR_C"/>
</dbReference>
<dbReference type="GO" id="GO:0006355">
    <property type="term" value="P:regulation of DNA-templated transcription"/>
    <property type="evidence" value="ECO:0007669"/>
    <property type="project" value="InterPro"/>
</dbReference>
<feature type="transmembrane region" description="Helical" evidence="5">
    <location>
        <begin position="304"/>
        <end position="324"/>
    </location>
</feature>
<keyword evidence="5" id="KW-0812">Transmembrane</keyword>
<gene>
    <name evidence="7" type="ORF">GKZ27_06815</name>
</gene>